<dbReference type="GO" id="GO:0007059">
    <property type="term" value="P:chromosome segregation"/>
    <property type="evidence" value="ECO:0007669"/>
    <property type="project" value="UniProtKB-KW"/>
</dbReference>
<evidence type="ECO:0000313" key="6">
    <source>
        <dbReference type="Ensembl" id="ENSGACP00000061385.1"/>
    </source>
</evidence>
<feature type="region of interest" description="Disordered" evidence="4">
    <location>
        <begin position="1024"/>
        <end position="1065"/>
    </location>
</feature>
<keyword evidence="2" id="KW-0158">Chromosome</keyword>
<protein>
    <recommendedName>
        <fullName evidence="2">Cohesin subunit SA</fullName>
    </recommendedName>
    <alternativeName>
        <fullName evidence="2">SCC3 homolog</fullName>
    </alternativeName>
    <alternativeName>
        <fullName evidence="2">Stromal antigen</fullName>
    </alternativeName>
</protein>
<dbReference type="GO" id="GO:0000785">
    <property type="term" value="C:chromatin"/>
    <property type="evidence" value="ECO:0007669"/>
    <property type="project" value="UniProtKB-UniRule"/>
</dbReference>
<dbReference type="PANTHER" id="PTHR11199">
    <property type="entry name" value="STROMAL ANTIGEN"/>
    <property type="match status" value="1"/>
</dbReference>
<keyword evidence="2" id="KW-0132">Cell division</keyword>
<evidence type="ECO:0000259" key="5">
    <source>
        <dbReference type="PROSITE" id="PS51425"/>
    </source>
</evidence>
<feature type="coiled-coil region" evidence="3">
    <location>
        <begin position="245"/>
        <end position="275"/>
    </location>
</feature>
<organism evidence="6 7">
    <name type="scientific">Gasterosteus aculeatus aculeatus</name>
    <name type="common">three-spined stickleback</name>
    <dbReference type="NCBI Taxonomy" id="481459"/>
    <lineage>
        <taxon>Eukaryota</taxon>
        <taxon>Metazoa</taxon>
        <taxon>Chordata</taxon>
        <taxon>Craniata</taxon>
        <taxon>Vertebrata</taxon>
        <taxon>Euteleostomi</taxon>
        <taxon>Actinopterygii</taxon>
        <taxon>Neopterygii</taxon>
        <taxon>Teleostei</taxon>
        <taxon>Neoteleostei</taxon>
        <taxon>Acanthomorphata</taxon>
        <taxon>Eupercaria</taxon>
        <taxon>Perciformes</taxon>
        <taxon>Cottioidei</taxon>
        <taxon>Gasterosteales</taxon>
        <taxon>Gasterosteidae</taxon>
        <taxon>Gasterosteus</taxon>
    </lineage>
</organism>
<comment type="function">
    <text evidence="2">Component of cohesin complex, a complex required for the cohesion of sister chromatids after DNA replication. The cohesin complex apparently forms a large proteinaceous ring within which sister chromatids can be trapped. At anaphase, the complex is cleaved and dissociates from chromatin, allowing sister chromatids to segregate.</text>
</comment>
<keyword evidence="2" id="KW-0131">Cell cycle</keyword>
<dbReference type="Pfam" id="PF24571">
    <property type="entry name" value="HEAT_SCC3-SA"/>
    <property type="match status" value="1"/>
</dbReference>
<comment type="subcellular location">
    <subcellularLocation>
        <location evidence="2">Nucleus</location>
    </subcellularLocation>
    <subcellularLocation>
        <location evidence="2">Chromosome</location>
    </subcellularLocation>
    <subcellularLocation>
        <location evidence="2">Chromosome</location>
        <location evidence="2">Centromere</location>
    </subcellularLocation>
</comment>
<comment type="similarity">
    <text evidence="1 2">Belongs to the SCC3 family.</text>
</comment>
<proteinExistence type="inferred from homology"/>
<dbReference type="GO" id="GO:0005634">
    <property type="term" value="C:nucleus"/>
    <property type="evidence" value="ECO:0007669"/>
    <property type="project" value="UniProtKB-SubCell"/>
</dbReference>
<keyword evidence="7" id="KW-1185">Reference proteome</keyword>
<dbReference type="GO" id="GO:0007062">
    <property type="term" value="P:sister chromatid cohesion"/>
    <property type="evidence" value="ECO:0007669"/>
    <property type="project" value="UniProtKB-UniRule"/>
</dbReference>
<accession>A0AAQ4RCZ9</accession>
<keyword evidence="2" id="KW-0159">Chromosome partition</keyword>
<comment type="subunit">
    <text evidence="2">Part of the cohesin complex which is composed of a heterodimer between a SMC1 protein (SMC1A or SMC1B) and SMC3, which are attached via their hinge domain, and RAD21 which link them at their heads, and one STAG protein.</text>
</comment>
<reference evidence="6" key="3">
    <citation type="submission" date="2025-09" db="UniProtKB">
        <authorList>
            <consortium name="Ensembl"/>
        </authorList>
    </citation>
    <scope>IDENTIFICATION</scope>
</reference>
<dbReference type="Pfam" id="PF08514">
    <property type="entry name" value="STAG"/>
    <property type="match status" value="1"/>
</dbReference>
<dbReference type="GO" id="GO:0051301">
    <property type="term" value="P:cell division"/>
    <property type="evidence" value="ECO:0007669"/>
    <property type="project" value="UniProtKB-UniRule"/>
</dbReference>
<dbReference type="PROSITE" id="PS51425">
    <property type="entry name" value="SCD"/>
    <property type="match status" value="1"/>
</dbReference>
<sequence length="1065" mass="121794">MLLNPFVVSVSRPLLCGRIECFVSCVFLRDTSNESGATDAVALSMSIGEIEDPEVKGKKKRGRPGKQAPVRVGVSGVCVNKGLSSVVDEWIESYKQDRDLALLDLINFFIQCSGCKGTVRIEMFRNMQNAEIIRKMTEEFDEDSGDYPLTMPGPLWKKFRYNFCEFISVLIRQCQYSIIYDEYMMDTVISLLTGLSDSQVRAFRHTSTLAAMKLMTALVNVALNLSIHQDNTQRQYEAERNKIAGKRANDKLELLLQKRKELQENQDEIENMMNSIFKGIFVHRYRDAIAEIRAICIEEIGVWMKMYSDAFLNDSYLKYVGWTLHDRVREVRLKCLKALQNLYTNRELFPKLELFTNRFKDRIVSMTLDKEYDVAVEAIRLVTLILQGSEDALSNEDCENVYHLVYSAHRPVAVAAGEFLHRNEVRHDSHVLFFLCAQLHEHAAYLVDSLWESSQELLKDWECMTELLTEEAVQGEEDRQESALIELMVCTIRQAAEAHPPVGRGTGKRVLTAKERKTQIDDKNKLTEHFIMALPMLLSKYQADSEKVANLLQIPQFFDLDVYSAGRMEKHLDALLKQIRLVVEKHIEVDVLEACSKTYSILCSEEYTIMNRVDIARSQLIDEMTDRFAHSVEELLQEVRADDDDIYNVLSTLKRLTAFHNAHDLTRWDLFGNCYRLLKAGIEQGSMPEQIAVQALQCSHYSVLWQLVKITEGNPSKDDLVALRRVVKSFLAVCQQCLSNVNTPVKEQAFMLLCDLLMIFSHQLVSGGREGLQPLVFNPESTLQNELLNFVLDHVFIDQDDENQSMGENSLRIEALHKRRNLLAAFCKLIIYDIVDMPAAADIFKHYMKYYNDYGDIIKETLSKTRQTDKILCAKTLILSLQQLFNELLQDQGPNLDRTSSHVSGIKELARRFALTFGLDQIKTREAVATLHKDGIEFAFKYQNPRGPELPPINLAFLEVLSEFSSKLIRQDKKTVSASKVRQREGGAQNGGGRRWSCDRRRVCSLSEESSVESSWMLRNDTLQTPGALQTPQLTSTVLRENRPADQHMPDPDSEPGSENDFVHK</sequence>
<dbReference type="InterPro" id="IPR039662">
    <property type="entry name" value="Cohesin_Scc3/SA"/>
</dbReference>
<evidence type="ECO:0000256" key="1">
    <source>
        <dbReference type="ARBA" id="ARBA00005486"/>
    </source>
</evidence>
<dbReference type="GeneTree" id="ENSGT00950000182972"/>
<name>A0AAQ4RCZ9_GASAC</name>
<dbReference type="InterPro" id="IPR013721">
    <property type="entry name" value="STAG"/>
</dbReference>
<feature type="domain" description="SCD" evidence="5">
    <location>
        <begin position="281"/>
        <end position="366"/>
    </location>
</feature>
<feature type="region of interest" description="Disordered" evidence="4">
    <location>
        <begin position="975"/>
        <end position="996"/>
    </location>
</feature>
<dbReference type="Proteomes" id="UP000007635">
    <property type="component" value="Chromosome XV"/>
</dbReference>
<keyword evidence="2" id="KW-0539">Nucleus</keyword>
<dbReference type="InterPro" id="IPR020839">
    <property type="entry name" value="SCD"/>
</dbReference>
<dbReference type="InterPro" id="IPR016024">
    <property type="entry name" value="ARM-type_fold"/>
</dbReference>
<dbReference type="GO" id="GO:0003682">
    <property type="term" value="F:chromatin binding"/>
    <property type="evidence" value="ECO:0007669"/>
    <property type="project" value="TreeGrafter"/>
</dbReference>
<evidence type="ECO:0000313" key="7">
    <source>
        <dbReference type="Proteomes" id="UP000007635"/>
    </source>
</evidence>
<feature type="compositionally biased region" description="Basic and acidic residues" evidence="4">
    <location>
        <begin position="1040"/>
        <end position="1051"/>
    </location>
</feature>
<dbReference type="AlphaFoldDB" id="A0AAQ4RCZ9"/>
<dbReference type="GO" id="GO:0000775">
    <property type="term" value="C:chromosome, centromeric region"/>
    <property type="evidence" value="ECO:0007669"/>
    <property type="project" value="UniProtKB-SubCell"/>
</dbReference>
<reference evidence="6" key="2">
    <citation type="submission" date="2025-08" db="UniProtKB">
        <authorList>
            <consortium name="Ensembl"/>
        </authorList>
    </citation>
    <scope>IDENTIFICATION</scope>
</reference>
<dbReference type="Pfam" id="PF21581">
    <property type="entry name" value="SCD"/>
    <property type="match status" value="1"/>
</dbReference>
<evidence type="ECO:0000256" key="3">
    <source>
        <dbReference type="SAM" id="Coils"/>
    </source>
</evidence>
<dbReference type="Ensembl" id="ENSGACT00000039794.1">
    <property type="protein sequence ID" value="ENSGACP00000061385.1"/>
    <property type="gene ID" value="ENSGACG00000010839.2"/>
</dbReference>
<dbReference type="GO" id="GO:0008278">
    <property type="term" value="C:cohesin complex"/>
    <property type="evidence" value="ECO:0007669"/>
    <property type="project" value="UniProtKB-UniRule"/>
</dbReference>
<feature type="compositionally biased region" description="Polar residues" evidence="4">
    <location>
        <begin position="1024"/>
        <end position="1039"/>
    </location>
</feature>
<dbReference type="SUPFAM" id="SSF48371">
    <property type="entry name" value="ARM repeat"/>
    <property type="match status" value="1"/>
</dbReference>
<evidence type="ECO:0000256" key="4">
    <source>
        <dbReference type="SAM" id="MobiDB-lite"/>
    </source>
</evidence>
<dbReference type="InterPro" id="IPR056396">
    <property type="entry name" value="HEAT_SCC3-SA"/>
</dbReference>
<reference evidence="6 7" key="1">
    <citation type="journal article" date="2021" name="G3 (Bethesda)">
        <title>Improved contiguity of the threespine stickleback genome using long-read sequencing.</title>
        <authorList>
            <person name="Nath S."/>
            <person name="Shaw D.E."/>
            <person name="White M.A."/>
        </authorList>
    </citation>
    <scope>NUCLEOTIDE SEQUENCE [LARGE SCALE GENOMIC DNA]</scope>
    <source>
        <strain evidence="6 7">Lake Benthic</strain>
    </source>
</reference>
<dbReference type="PANTHER" id="PTHR11199:SF6">
    <property type="entry name" value="COHESIN SUBUNIT SA-1"/>
    <property type="match status" value="1"/>
</dbReference>
<keyword evidence="3" id="KW-0175">Coiled coil</keyword>
<evidence type="ECO:0000256" key="2">
    <source>
        <dbReference type="RuleBase" id="RU369063"/>
    </source>
</evidence>